<accession>A0A9Q0KJV5</accession>
<dbReference type="SUPFAM" id="SSF54928">
    <property type="entry name" value="RNA-binding domain, RBD"/>
    <property type="match status" value="1"/>
</dbReference>
<dbReference type="SUPFAM" id="SSF63748">
    <property type="entry name" value="Tudor/PWWP/MBT"/>
    <property type="match status" value="1"/>
</dbReference>
<gene>
    <name evidence="1" type="ORF">NE237_004930</name>
</gene>
<dbReference type="CDD" id="cd05162">
    <property type="entry name" value="PWWP"/>
    <property type="match status" value="1"/>
</dbReference>
<dbReference type="OrthoDB" id="1914593at2759"/>
<dbReference type="PANTHER" id="PTHR10688">
    <property type="entry name" value="PWWP DOMAIN-CONTAINING PROTEIN"/>
    <property type="match status" value="1"/>
</dbReference>
<dbReference type="InterPro" id="IPR052657">
    <property type="entry name" value="PDP_family_Arabidopsis"/>
</dbReference>
<dbReference type="EMBL" id="JAMYWD010000005">
    <property type="protein sequence ID" value="KAJ4971831.1"/>
    <property type="molecule type" value="Genomic_DNA"/>
</dbReference>
<evidence type="ECO:0008006" key="3">
    <source>
        <dbReference type="Google" id="ProtNLM"/>
    </source>
</evidence>
<comment type="caution">
    <text evidence="1">The sequence shown here is derived from an EMBL/GenBank/DDBJ whole genome shotgun (WGS) entry which is preliminary data.</text>
</comment>
<dbReference type="PANTHER" id="PTHR10688:SF2">
    <property type="entry name" value="PWWP DOMAIN-CONTAINING PROTEIN"/>
    <property type="match status" value="1"/>
</dbReference>
<protein>
    <recommendedName>
        <fullName evidence="3">PWWP domain-containing protein</fullName>
    </recommendedName>
</protein>
<reference evidence="1" key="1">
    <citation type="journal article" date="2023" name="Plant J.">
        <title>The genome of the king protea, Protea cynaroides.</title>
        <authorList>
            <person name="Chang J."/>
            <person name="Duong T.A."/>
            <person name="Schoeman C."/>
            <person name="Ma X."/>
            <person name="Roodt D."/>
            <person name="Barker N."/>
            <person name="Li Z."/>
            <person name="Van de Peer Y."/>
            <person name="Mizrachi E."/>
        </authorList>
    </citation>
    <scope>NUCLEOTIDE SEQUENCE</scope>
    <source>
        <tissue evidence="1">Young leaves</tissue>
    </source>
</reference>
<dbReference type="Proteomes" id="UP001141806">
    <property type="component" value="Unassembled WGS sequence"/>
</dbReference>
<evidence type="ECO:0000313" key="1">
    <source>
        <dbReference type="EMBL" id="KAJ4971831.1"/>
    </source>
</evidence>
<sequence length="1212" mass="136597">MELNQNESSGIEVLLEEDIVWGKAFPHTWWPVLIKKIDHCGILISFYGCKMTRYCDESEICSFEKNFRDMTNKMEGSLFAAVQCALVDLCRRVARGLSCPCRDSLEGEKSRHPTKQMIQVKKSFQPRVVLDFILRMAISTWVEHGEELMVTRQFTEVNAFRRHSYIRKDRIYQETMRLSERCSAYDDSEVTINDDVTMALVPEESDFSKDQETKHDVIPQKAESDLAICSMNMEDFSALDSDEELESPCENQAIYRMNMVDSGARGSDNEFETLCEDQAICTVSMVDFSVIDSYENQVEDVNMLSLSIDDGFVFVEEGFEVQNSRGVYARGQINVEEMKKGRSGTDFCLDNGPMSAFCGTNKEKKPSCRGNFRGHSDGLGLESFPARTSETIEPQEGSITGVCREYKLDDSEKSLATLTPKKMDGNSAILDGPETIFLKTEFVDCFDLNSDHDKTIDSDPLLKSCKNQPFLADASFRDASTVVETQLSNDYHPVEPPVRSWAQNYQNYLYEDRKQPLLEILTHLHCLALDPFYFSARSKEYQAILKYRNLVYHNICNIYPVTHICDHVREFGKLREISLLDSTAQQYDLAPEMQTEVQLFSHNQEGAYKNAHACTGEITEACGENVKVFSSYMPEIDAVKPVSKEALPATEPMSKDSVGKCLLIGKASEKTGESQLLSSCTDDVHSCDTAGATSNITSKSESLSCKIQPFSADASFRDANTVVETQLSNDYHPVEPPVRSWAQNYLSEDRKQPLLEILTHLHCLALDPFYFSARSKEYQVILKYRNLVYHNICTIYPVTHICDHVREFGKLREISQLDSTPQQCDLAPEMQTEVQLFSHNQESAYKNAHACTGEITEGCGENVKVFLSYMPEIDAVKPVSKEELPTTELMSKDPVGKCLLIGKASEKTGVSQLLSSCNDDVHSCDTAGATSNITSKSESLRTISKNSCLSKRKHGCPVPSDSSLELVSSHIIFPLNKMYASPLSMDTPVLKNNLLCQSSEDHYEGPTSLHMKFPRNFNIPSKVELITKFRPFGPVDYLRTRIFLYSGAAQVVFLHRLDAVAAYRFSKRRSLFGQTIVLFWLDRHEHSRRKTNMPAQLSLSGVGTSALNLKSCLKKSNPYGKSSNKGKGLRVKFMPEKNVSAATTISGKNTPFTDSDSPCNVWENRRPDISQQMLMLLEECNQLVCQIKDGFGLQSYYSMFTHTLGYEMKLLS</sequence>
<organism evidence="1 2">
    <name type="scientific">Protea cynaroides</name>
    <dbReference type="NCBI Taxonomy" id="273540"/>
    <lineage>
        <taxon>Eukaryota</taxon>
        <taxon>Viridiplantae</taxon>
        <taxon>Streptophyta</taxon>
        <taxon>Embryophyta</taxon>
        <taxon>Tracheophyta</taxon>
        <taxon>Spermatophyta</taxon>
        <taxon>Magnoliopsida</taxon>
        <taxon>Proteales</taxon>
        <taxon>Proteaceae</taxon>
        <taxon>Protea</taxon>
    </lineage>
</organism>
<keyword evidence="2" id="KW-1185">Reference proteome</keyword>
<name>A0A9Q0KJV5_9MAGN</name>
<dbReference type="InterPro" id="IPR035979">
    <property type="entry name" value="RBD_domain_sf"/>
</dbReference>
<dbReference type="AlphaFoldDB" id="A0A9Q0KJV5"/>
<proteinExistence type="predicted"/>
<dbReference type="GO" id="GO:0003676">
    <property type="term" value="F:nucleic acid binding"/>
    <property type="evidence" value="ECO:0007669"/>
    <property type="project" value="InterPro"/>
</dbReference>
<evidence type="ECO:0000313" key="2">
    <source>
        <dbReference type="Proteomes" id="UP001141806"/>
    </source>
</evidence>